<dbReference type="InterPro" id="IPR026307">
    <property type="entry name" value="TMEM132"/>
</dbReference>
<accession>A0A0N5AKW2</accession>
<evidence type="ECO:0000259" key="9">
    <source>
        <dbReference type="Pfam" id="PF23487"/>
    </source>
</evidence>
<comment type="similarity">
    <text evidence="2">Belongs to the TMEM132 family.</text>
</comment>
<evidence type="ECO:0000256" key="6">
    <source>
        <dbReference type="SAM" id="MobiDB-lite"/>
    </source>
</evidence>
<organism evidence="10 11">
    <name type="scientific">Syphacia muris</name>
    <dbReference type="NCBI Taxonomy" id="451379"/>
    <lineage>
        <taxon>Eukaryota</taxon>
        <taxon>Metazoa</taxon>
        <taxon>Ecdysozoa</taxon>
        <taxon>Nematoda</taxon>
        <taxon>Chromadorea</taxon>
        <taxon>Rhabditida</taxon>
        <taxon>Spirurina</taxon>
        <taxon>Oxyuridomorpha</taxon>
        <taxon>Oxyuroidea</taxon>
        <taxon>Oxyuridae</taxon>
        <taxon>Syphacia</taxon>
    </lineage>
</organism>
<dbReference type="GO" id="GO:0016020">
    <property type="term" value="C:membrane"/>
    <property type="evidence" value="ECO:0007669"/>
    <property type="project" value="UniProtKB-SubCell"/>
</dbReference>
<feature type="region of interest" description="Disordered" evidence="6">
    <location>
        <begin position="635"/>
        <end position="688"/>
    </location>
</feature>
<evidence type="ECO:0000256" key="1">
    <source>
        <dbReference type="ARBA" id="ARBA00004479"/>
    </source>
</evidence>
<dbReference type="Pfam" id="PF23487">
    <property type="entry name" value="Ig_TMEM132_6th"/>
    <property type="match status" value="1"/>
</dbReference>
<keyword evidence="4" id="KW-1133">Transmembrane helix</keyword>
<dbReference type="InterPro" id="IPR055424">
    <property type="entry name" value="Ig_TMEM132_6th"/>
</dbReference>
<dbReference type="PANTHER" id="PTHR13388:SF11">
    <property type="entry name" value="DETONATOR, ISOFORM E"/>
    <property type="match status" value="1"/>
</dbReference>
<dbReference type="PANTHER" id="PTHR13388">
    <property type="entry name" value="DETONATOR, ISOFORM E"/>
    <property type="match status" value="1"/>
</dbReference>
<dbReference type="AlphaFoldDB" id="A0A0N5AKW2"/>
<name>A0A0N5AKW2_9BILA</name>
<feature type="compositionally biased region" description="Low complexity" evidence="6">
    <location>
        <begin position="590"/>
        <end position="608"/>
    </location>
</feature>
<evidence type="ECO:0000256" key="4">
    <source>
        <dbReference type="ARBA" id="ARBA00022989"/>
    </source>
</evidence>
<protein>
    <submittedName>
        <fullName evidence="11">TMEM132 domain-containing protein</fullName>
    </submittedName>
</protein>
<feature type="region of interest" description="Disordered" evidence="6">
    <location>
        <begin position="588"/>
        <end position="608"/>
    </location>
</feature>
<comment type="subcellular location">
    <subcellularLocation>
        <location evidence="1">Membrane</location>
        <topology evidence="1">Single-pass type I membrane protein</topology>
    </subcellularLocation>
</comment>
<dbReference type="Proteomes" id="UP000046393">
    <property type="component" value="Unplaced"/>
</dbReference>
<evidence type="ECO:0000313" key="11">
    <source>
        <dbReference type="WBParaSite" id="SMUV_0000514901-mRNA-1"/>
    </source>
</evidence>
<keyword evidence="3" id="KW-0812">Transmembrane</keyword>
<dbReference type="InterPro" id="IPR055423">
    <property type="entry name" value="Ig_TMEM132_5th"/>
</dbReference>
<sequence length="732" mass="82623">IWIEQSFSLQSVTETNPPIWKVGVVPRIGADNHTVITCRRRRTRGSERYDGYLFALLLQIKSNTLKQNHSLPIRWSWQYNAQRLEAANVWFTEVLYPRKTMKIIPTADRPYALIALTKDQNLINTAVLSGKQAALSVRVFTVSEGGAIDEVTTKARCVSAENRILKTSYSCGIFYVDGSEMQGQRDVRVNITYGKLFTYAKITVWYPKLPITVWVSDPLLNRIKDWQRSVWKWLPESRKKKDAKQIRCGNQFQQAELRVLTSFQVRDEQTGEYIYLAGKSQQLFDVTTLAAEQVRSTNPAVVVVKRVGLKIMLNAIKPGTARITVRSNTLNLDYGSSVVTVTDEIVSVSHISIAVVADVKMTMSKLPDKLDQFIITTKLNSVLEHKYQHGSILFQVHYSDDQVVDLADLPSDEFVLNVWSSDTQIIAILHNSNEKLEIVALRDSPRAFIKVQLRSAENCADEDKPPLTYSQAPVDIHFNDVDPMDYEEEDVVSTTGISTVNSKHEGGKWPIQEIVVLMVVLSVIMGIMRAVGPWGRRPLSEGYEKLVLPLITRLSTSSSCGKDENSQEWIWLSKAEVDSYSLNSRYSRQSTVTVPESSSSSMESNGRRNMSYLGSEINIFISPNPSAEIRCNTVNSQQQKQHSKLKSNGGTNCLKPKRNSVFESSSENNLSSSNYEDQRYTEDETIGSLDHRLPLRHGRPQKFWMDQSSNTIRATTSSCMPQNLDGLRESVA</sequence>
<evidence type="ECO:0000313" key="10">
    <source>
        <dbReference type="Proteomes" id="UP000046393"/>
    </source>
</evidence>
<keyword evidence="10" id="KW-1185">Reference proteome</keyword>
<evidence type="ECO:0000256" key="2">
    <source>
        <dbReference type="ARBA" id="ARBA00006166"/>
    </source>
</evidence>
<proteinExistence type="inferred from homology"/>
<evidence type="ECO:0000259" key="7">
    <source>
        <dbReference type="Pfam" id="PF16070"/>
    </source>
</evidence>
<dbReference type="STRING" id="451379.A0A0N5AKW2"/>
<dbReference type="Pfam" id="PF23486">
    <property type="entry name" value="Ig_TMEM132_5th"/>
    <property type="match status" value="1"/>
</dbReference>
<evidence type="ECO:0000259" key="8">
    <source>
        <dbReference type="Pfam" id="PF23486"/>
    </source>
</evidence>
<feature type="domain" description="Transmembrane protein TMEM132 fifth" evidence="8">
    <location>
        <begin position="213"/>
        <end position="346"/>
    </location>
</feature>
<dbReference type="WBParaSite" id="SMUV_0000514901-mRNA-1">
    <property type="protein sequence ID" value="SMUV_0000514901-mRNA-1"/>
    <property type="gene ID" value="SMUV_0000514901"/>
</dbReference>
<dbReference type="Pfam" id="PF16070">
    <property type="entry name" value="Ig_TMEM132_4th"/>
    <property type="match status" value="1"/>
</dbReference>
<evidence type="ECO:0000256" key="3">
    <source>
        <dbReference type="ARBA" id="ARBA00022692"/>
    </source>
</evidence>
<evidence type="ECO:0000256" key="5">
    <source>
        <dbReference type="ARBA" id="ARBA00023136"/>
    </source>
</evidence>
<reference evidence="11" key="1">
    <citation type="submission" date="2017-02" db="UniProtKB">
        <authorList>
            <consortium name="WormBaseParasite"/>
        </authorList>
    </citation>
    <scope>IDENTIFICATION</scope>
</reference>
<feature type="compositionally biased region" description="Low complexity" evidence="6">
    <location>
        <begin position="659"/>
        <end position="675"/>
    </location>
</feature>
<feature type="domain" description="Transmembrane protein family 132 fourth" evidence="7">
    <location>
        <begin position="112"/>
        <end position="209"/>
    </location>
</feature>
<feature type="domain" description="Transmembrane protein TMEM132 sixth" evidence="9">
    <location>
        <begin position="347"/>
        <end position="460"/>
    </location>
</feature>
<keyword evidence="5" id="KW-0472">Membrane</keyword>
<dbReference type="InterPro" id="IPR031437">
    <property type="entry name" value="Ig_TMEM132_4th"/>
</dbReference>